<dbReference type="Pfam" id="PF07654">
    <property type="entry name" value="C1-set"/>
    <property type="match status" value="3"/>
</dbReference>
<keyword evidence="2" id="KW-0812">Transmembrane</keyword>
<proteinExistence type="predicted"/>
<dbReference type="InterPro" id="IPR007110">
    <property type="entry name" value="Ig-like_dom"/>
</dbReference>
<dbReference type="InterPro" id="IPR050380">
    <property type="entry name" value="Immune_Resp_Modulators"/>
</dbReference>
<feature type="domain" description="Ig-like" evidence="3">
    <location>
        <begin position="96"/>
        <end position="189"/>
    </location>
</feature>
<dbReference type="AlphaFoldDB" id="A0A8C8F6I8"/>
<dbReference type="Gene3D" id="2.60.40.10">
    <property type="entry name" value="Immunoglobulins"/>
    <property type="match status" value="4"/>
</dbReference>
<keyword evidence="5" id="KW-1185">Reference proteome</keyword>
<dbReference type="InterPro" id="IPR013783">
    <property type="entry name" value="Ig-like_fold"/>
</dbReference>
<feature type="domain" description="Ig-like" evidence="3">
    <location>
        <begin position="292"/>
        <end position="388"/>
    </location>
</feature>
<evidence type="ECO:0000259" key="3">
    <source>
        <dbReference type="PROSITE" id="PS50835"/>
    </source>
</evidence>
<reference evidence="4" key="1">
    <citation type="submission" date="2025-08" db="UniProtKB">
        <authorList>
            <consortium name="Ensembl"/>
        </authorList>
    </citation>
    <scope>IDENTIFICATION</scope>
</reference>
<dbReference type="CDD" id="cd00098">
    <property type="entry name" value="IgC1"/>
    <property type="match status" value="1"/>
</dbReference>
<dbReference type="Ensembl" id="ENSOTST00005032553.2">
    <property type="protein sequence ID" value="ENSOTSP00005030099.2"/>
    <property type="gene ID" value="ENSOTSG00005014131.2"/>
</dbReference>
<dbReference type="GeneTree" id="ENSGT01060000248704"/>
<dbReference type="InterPro" id="IPR036179">
    <property type="entry name" value="Ig-like_dom_sf"/>
</dbReference>
<dbReference type="SUPFAM" id="SSF48726">
    <property type="entry name" value="Immunoglobulin"/>
    <property type="match status" value="4"/>
</dbReference>
<dbReference type="SMART" id="SM00407">
    <property type="entry name" value="IGc1"/>
    <property type="match status" value="2"/>
</dbReference>
<keyword evidence="1" id="KW-0393">Immunoglobulin domain</keyword>
<name>A0A8C8F6I8_ONCTS</name>
<sequence>TSGESHTDLKASGKGWEWIACISGPSGSTIHYSQSVQGQFTISRDNSKQQVYLQMNRLKTLVVFVLLGICPCHTVYGYFDYWGKGTTVTVSSATAPPTLLTLMNCGTPSNDHYSIGCLATGFSSSSLTFKWTDASGSALTDFVQYPAVQSGGAYIGVSQVRVAKNVWKNSKSFNCFVEHLGSEQTAVINKPEPLMVTLNPPSVKNVFMDNQAVLNCVISGTDQNTVAGTTITWQVNGNNETKKIVESKGNLNSRVSTLTIDQTEWTNVNKVQCSAKKSGEDTPVIQDISRAPSVSVHLLPEEDTKKEGDVTLVCLVVSPSLCDVYIMWKEDSSEYQDGVTSPPQKTPEGNYSVTSVFTVKKNKWEGNSVFTCAVKHSLDNNTAPQERSPEAGFALSCTDNVEDEFGSLWSTTSSFIILFLLSLTYSTVLSLVKQLPLSLSP</sequence>
<feature type="transmembrane region" description="Helical" evidence="2">
    <location>
        <begin position="58"/>
        <end position="79"/>
    </location>
</feature>
<evidence type="ECO:0000313" key="5">
    <source>
        <dbReference type="Proteomes" id="UP000694402"/>
    </source>
</evidence>
<keyword evidence="2" id="KW-0472">Membrane</keyword>
<evidence type="ECO:0000313" key="4">
    <source>
        <dbReference type="Ensembl" id="ENSOTSP00005030099.2"/>
    </source>
</evidence>
<evidence type="ECO:0000256" key="1">
    <source>
        <dbReference type="ARBA" id="ARBA00023319"/>
    </source>
</evidence>
<dbReference type="InterPro" id="IPR003597">
    <property type="entry name" value="Ig_C1-set"/>
</dbReference>
<evidence type="ECO:0000256" key="2">
    <source>
        <dbReference type="SAM" id="Phobius"/>
    </source>
</evidence>
<feature type="domain" description="Ig-like" evidence="3">
    <location>
        <begin position="193"/>
        <end position="289"/>
    </location>
</feature>
<organism evidence="4 5">
    <name type="scientific">Oncorhynchus tshawytscha</name>
    <name type="common">Chinook salmon</name>
    <name type="synonym">Salmo tshawytscha</name>
    <dbReference type="NCBI Taxonomy" id="74940"/>
    <lineage>
        <taxon>Eukaryota</taxon>
        <taxon>Metazoa</taxon>
        <taxon>Chordata</taxon>
        <taxon>Craniata</taxon>
        <taxon>Vertebrata</taxon>
        <taxon>Euteleostomi</taxon>
        <taxon>Actinopterygii</taxon>
        <taxon>Neopterygii</taxon>
        <taxon>Teleostei</taxon>
        <taxon>Protacanthopterygii</taxon>
        <taxon>Salmoniformes</taxon>
        <taxon>Salmonidae</taxon>
        <taxon>Salmoninae</taxon>
        <taxon>Oncorhynchus</taxon>
    </lineage>
</organism>
<protein>
    <recommendedName>
        <fullName evidence="3">Ig-like domain-containing protein</fullName>
    </recommendedName>
</protein>
<reference evidence="4" key="2">
    <citation type="submission" date="2025-09" db="UniProtKB">
        <authorList>
            <consortium name="Ensembl"/>
        </authorList>
    </citation>
    <scope>IDENTIFICATION</scope>
</reference>
<keyword evidence="2" id="KW-1133">Transmembrane helix</keyword>
<accession>A0A8C8F6I8</accession>
<dbReference type="PANTHER" id="PTHR23411">
    <property type="entry name" value="TAPASIN"/>
    <property type="match status" value="1"/>
</dbReference>
<dbReference type="PROSITE" id="PS50835">
    <property type="entry name" value="IG_LIKE"/>
    <property type="match status" value="3"/>
</dbReference>
<dbReference type="Proteomes" id="UP000694402">
    <property type="component" value="Unassembled WGS sequence"/>
</dbReference>